<dbReference type="PANTHER" id="PTHR42194:SF1">
    <property type="entry name" value="UPF0276 PROTEIN HI_1600"/>
    <property type="match status" value="1"/>
</dbReference>
<accession>A0A1N6CRL1</accession>
<dbReference type="InterPro" id="IPR007801">
    <property type="entry name" value="MbnB/TglH/ChrH"/>
</dbReference>
<reference evidence="2" key="1">
    <citation type="submission" date="2016-11" db="EMBL/GenBank/DDBJ databases">
        <authorList>
            <person name="Varghese N."/>
            <person name="Submissions S."/>
        </authorList>
    </citation>
    <scope>NUCLEOTIDE SEQUENCE [LARGE SCALE GENOMIC DNA]</scope>
    <source>
        <strain evidence="2">DSM 22363</strain>
    </source>
</reference>
<proteinExistence type="predicted"/>
<dbReference type="Pfam" id="PF05114">
    <property type="entry name" value="MbnB_TglH_ChrH"/>
    <property type="match status" value="1"/>
</dbReference>
<sequence>MLAPMLPSLPPSGGIGLKSVHFQDVLNEEDGAKHPGWVEVHPQNYFGDGGPLHRWLTAISGVYPLSLHSVGLSLGSAEGLNAHDLEKIADLCERYQPAMVSDHLSWSGNAHDRYPDLLPIPYTQESLDHFSAQIARVQDRLQRPILIENPSRYLSYRDDEMGETDFISALCRQAGCGLLFDINNVEVTATNVGLDMEAYVDAIDPEIVGEMHLAGHAREDHESGPLLIDDHGSIVSDVTWKLYQRFIERAGPKPTLIEWDTDIPEYDVLMTEVDKVEAILSAHSGEEEPHALAG</sequence>
<dbReference type="EMBL" id="FSQW01000001">
    <property type="protein sequence ID" value="SIN61119.1"/>
    <property type="molecule type" value="Genomic_DNA"/>
</dbReference>
<dbReference type="AlphaFoldDB" id="A0A1N6CRL1"/>
<protein>
    <submittedName>
        <fullName evidence="1">Uncharacterized protein</fullName>
    </submittedName>
</protein>
<evidence type="ECO:0000313" key="1">
    <source>
        <dbReference type="EMBL" id="SIN61119.1"/>
    </source>
</evidence>
<dbReference type="PANTHER" id="PTHR42194">
    <property type="entry name" value="UPF0276 PROTEIN HI_1600"/>
    <property type="match status" value="1"/>
</dbReference>
<gene>
    <name evidence="1" type="ORF">SAMN02745824_0815</name>
</gene>
<name>A0A1N6CRL1_9SPHN</name>
<dbReference type="Gene3D" id="3.20.20.150">
    <property type="entry name" value="Divalent-metal-dependent TIM barrel enzymes"/>
    <property type="match status" value="1"/>
</dbReference>
<evidence type="ECO:0000313" key="2">
    <source>
        <dbReference type="Proteomes" id="UP000185192"/>
    </source>
</evidence>
<organism evidence="1 2">
    <name type="scientific">Parasphingorhabdus marina DSM 22363</name>
    <dbReference type="NCBI Taxonomy" id="1123272"/>
    <lineage>
        <taxon>Bacteria</taxon>
        <taxon>Pseudomonadati</taxon>
        <taxon>Pseudomonadota</taxon>
        <taxon>Alphaproteobacteria</taxon>
        <taxon>Sphingomonadales</taxon>
        <taxon>Sphingomonadaceae</taxon>
        <taxon>Parasphingorhabdus</taxon>
    </lineage>
</organism>
<dbReference type="NCBIfam" id="NF003818">
    <property type="entry name" value="PRK05409.1"/>
    <property type="match status" value="1"/>
</dbReference>
<dbReference type="STRING" id="1123272.SAMN02745824_0815"/>
<dbReference type="Proteomes" id="UP000185192">
    <property type="component" value="Unassembled WGS sequence"/>
</dbReference>
<keyword evidence="2" id="KW-1185">Reference proteome</keyword>